<protein>
    <submittedName>
        <fullName evidence="3">Uncharacterized protein</fullName>
    </submittedName>
</protein>
<reference evidence="3" key="3">
    <citation type="submission" date="2021-05" db="UniProtKB">
        <authorList>
            <consortium name="EnsemblPlants"/>
        </authorList>
    </citation>
    <scope>IDENTIFICATION</scope>
    <source>
        <strain evidence="3">cv. B73</strain>
    </source>
</reference>
<reference evidence="4" key="1">
    <citation type="journal article" date="2009" name="Science">
        <title>The B73 maize genome: complexity, diversity, and dynamics.</title>
        <authorList>
            <person name="Schnable P.S."/>
            <person name="Ware D."/>
            <person name="Fulton R.S."/>
            <person name="Stein J.C."/>
            <person name="Wei F."/>
            <person name="Pasternak S."/>
            <person name="Liang C."/>
            <person name="Zhang J."/>
            <person name="Fulton L."/>
            <person name="Graves T.A."/>
            <person name="Minx P."/>
            <person name="Reily A.D."/>
            <person name="Courtney L."/>
            <person name="Kruchowski S.S."/>
            <person name="Tomlinson C."/>
            <person name="Strong C."/>
            <person name="Delehaunty K."/>
            <person name="Fronick C."/>
            <person name="Courtney B."/>
            <person name="Rock S.M."/>
            <person name="Belter E."/>
            <person name="Du F."/>
            <person name="Kim K."/>
            <person name="Abbott R.M."/>
            <person name="Cotton M."/>
            <person name="Levy A."/>
            <person name="Marchetto P."/>
            <person name="Ochoa K."/>
            <person name="Jackson S.M."/>
            <person name="Gillam B."/>
            <person name="Chen W."/>
            <person name="Yan L."/>
            <person name="Higginbotham J."/>
            <person name="Cardenas M."/>
            <person name="Waligorski J."/>
            <person name="Applebaum E."/>
            <person name="Phelps L."/>
            <person name="Falcone J."/>
            <person name="Kanchi K."/>
            <person name="Thane T."/>
            <person name="Scimone A."/>
            <person name="Thane N."/>
            <person name="Henke J."/>
            <person name="Wang T."/>
            <person name="Ruppert J."/>
            <person name="Shah N."/>
            <person name="Rotter K."/>
            <person name="Hodges J."/>
            <person name="Ingenthron E."/>
            <person name="Cordes M."/>
            <person name="Kohlberg S."/>
            <person name="Sgro J."/>
            <person name="Delgado B."/>
            <person name="Mead K."/>
            <person name="Chinwalla A."/>
            <person name="Leonard S."/>
            <person name="Crouse K."/>
            <person name="Collura K."/>
            <person name="Kudrna D."/>
            <person name="Currie J."/>
            <person name="He R."/>
            <person name="Angelova A."/>
            <person name="Rajasekar S."/>
            <person name="Mueller T."/>
            <person name="Lomeli R."/>
            <person name="Scara G."/>
            <person name="Ko A."/>
            <person name="Delaney K."/>
            <person name="Wissotski M."/>
            <person name="Lopez G."/>
            <person name="Campos D."/>
            <person name="Braidotti M."/>
            <person name="Ashley E."/>
            <person name="Golser W."/>
            <person name="Kim H."/>
            <person name="Lee S."/>
            <person name="Lin J."/>
            <person name="Dujmic Z."/>
            <person name="Kim W."/>
            <person name="Talag J."/>
            <person name="Zuccolo A."/>
            <person name="Fan C."/>
            <person name="Sebastian A."/>
            <person name="Kramer M."/>
            <person name="Spiegel L."/>
            <person name="Nascimento L."/>
            <person name="Zutavern T."/>
            <person name="Miller B."/>
            <person name="Ambroise C."/>
            <person name="Muller S."/>
            <person name="Spooner W."/>
            <person name="Narechania A."/>
            <person name="Ren L."/>
            <person name="Wei S."/>
            <person name="Kumari S."/>
            <person name="Faga B."/>
            <person name="Levy M.J."/>
            <person name="McMahan L."/>
            <person name="Van Buren P."/>
            <person name="Vaughn M.W."/>
            <person name="Ying K."/>
            <person name="Yeh C.-T."/>
            <person name="Emrich S.J."/>
            <person name="Jia Y."/>
            <person name="Kalyanaraman A."/>
            <person name="Hsia A.-P."/>
            <person name="Barbazuk W.B."/>
            <person name="Baucom R.S."/>
            <person name="Brutnell T.P."/>
            <person name="Carpita N.C."/>
            <person name="Chaparro C."/>
            <person name="Chia J.-M."/>
            <person name="Deragon J.-M."/>
            <person name="Estill J.C."/>
            <person name="Fu Y."/>
            <person name="Jeddeloh J.A."/>
            <person name="Han Y."/>
            <person name="Lee H."/>
            <person name="Li P."/>
            <person name="Lisch D.R."/>
            <person name="Liu S."/>
            <person name="Liu Z."/>
            <person name="Nagel D.H."/>
            <person name="McCann M.C."/>
            <person name="SanMiguel P."/>
            <person name="Myers A.M."/>
            <person name="Nettleton D."/>
            <person name="Nguyen J."/>
            <person name="Penning B.W."/>
            <person name="Ponnala L."/>
            <person name="Schneider K.L."/>
            <person name="Schwartz D.C."/>
            <person name="Sharma A."/>
            <person name="Soderlund C."/>
            <person name="Springer N.M."/>
            <person name="Sun Q."/>
            <person name="Wang H."/>
            <person name="Waterman M."/>
            <person name="Westerman R."/>
            <person name="Wolfgruber T.K."/>
            <person name="Yang L."/>
            <person name="Yu Y."/>
            <person name="Zhang L."/>
            <person name="Zhou S."/>
            <person name="Zhu Q."/>
            <person name="Bennetzen J.L."/>
            <person name="Dawe R.K."/>
            <person name="Jiang J."/>
            <person name="Jiang N."/>
            <person name="Presting G.G."/>
            <person name="Wessler S.R."/>
            <person name="Aluru S."/>
            <person name="Martienssen R.A."/>
            <person name="Clifton S.W."/>
            <person name="McCombie W.R."/>
            <person name="Wing R.A."/>
            <person name="Wilson R.K."/>
        </authorList>
    </citation>
    <scope>NUCLEOTIDE SEQUENCE [LARGE SCALE GENOMIC DNA]</scope>
    <source>
        <strain evidence="4">cv. B73</strain>
    </source>
</reference>
<keyword evidence="2" id="KW-1133">Transmembrane helix</keyword>
<keyword evidence="2" id="KW-0472">Membrane</keyword>
<dbReference type="AlphaFoldDB" id="A0A804PW86"/>
<organism evidence="3 4">
    <name type="scientific">Zea mays</name>
    <name type="common">Maize</name>
    <dbReference type="NCBI Taxonomy" id="4577"/>
    <lineage>
        <taxon>Eukaryota</taxon>
        <taxon>Viridiplantae</taxon>
        <taxon>Streptophyta</taxon>
        <taxon>Embryophyta</taxon>
        <taxon>Tracheophyta</taxon>
        <taxon>Spermatophyta</taxon>
        <taxon>Magnoliopsida</taxon>
        <taxon>Liliopsida</taxon>
        <taxon>Poales</taxon>
        <taxon>Poaceae</taxon>
        <taxon>PACMAD clade</taxon>
        <taxon>Panicoideae</taxon>
        <taxon>Andropogonodae</taxon>
        <taxon>Andropogoneae</taxon>
        <taxon>Tripsacinae</taxon>
        <taxon>Zea</taxon>
    </lineage>
</organism>
<keyword evidence="4" id="KW-1185">Reference proteome</keyword>
<evidence type="ECO:0000313" key="4">
    <source>
        <dbReference type="Proteomes" id="UP000007305"/>
    </source>
</evidence>
<dbReference type="PANTHER" id="PTHR35547">
    <property type="entry name" value="OS06G0249350 PROTEIN-RELATED"/>
    <property type="match status" value="1"/>
</dbReference>
<keyword evidence="2" id="KW-0812">Transmembrane</keyword>
<reference evidence="3" key="2">
    <citation type="submission" date="2019-07" db="EMBL/GenBank/DDBJ databases">
        <authorList>
            <person name="Seetharam A."/>
            <person name="Woodhouse M."/>
            <person name="Cannon E."/>
        </authorList>
    </citation>
    <scope>NUCLEOTIDE SEQUENCE [LARGE SCALE GENOMIC DNA]</scope>
    <source>
        <strain evidence="3">cv. B73</strain>
    </source>
</reference>
<dbReference type="EnsemblPlants" id="Zm00001eb280140_T001">
    <property type="protein sequence ID" value="Zm00001eb280140_P001"/>
    <property type="gene ID" value="Zm00001eb280140"/>
</dbReference>
<feature type="compositionally biased region" description="Basic and acidic residues" evidence="1">
    <location>
        <begin position="148"/>
        <end position="178"/>
    </location>
</feature>
<evidence type="ECO:0000313" key="3">
    <source>
        <dbReference type="EnsemblPlants" id="Zm00001eb280140_P001"/>
    </source>
</evidence>
<accession>A0A804PW86</accession>
<dbReference type="InParanoid" id="A0A804PW86"/>
<dbReference type="PANTHER" id="PTHR35547:SF5">
    <property type="entry name" value="OS06G0249100 PROTEIN"/>
    <property type="match status" value="1"/>
</dbReference>
<sequence length="178" mass="18643">MAIIPRKIITGAAPVIIIVLIMAFFAVSSVAARSSRRLGGDVWAPAAGESSSVVSGDDDDGVVVQFLRQMYLQRLGAGPSCGTNSANGGCPRRPPRNARTVRESVAADSVGASSTTSADLAAHPGSDSDSSGHAPRGIKVEPLLPKQRRAETKGEQGRKEEGCRRRVVSSERRHPGSE</sequence>
<dbReference type="Proteomes" id="UP000007305">
    <property type="component" value="Chromosome 6"/>
</dbReference>
<dbReference type="Gramene" id="Zm00001eb280140_T001">
    <property type="protein sequence ID" value="Zm00001eb280140_P001"/>
    <property type="gene ID" value="Zm00001eb280140"/>
</dbReference>
<evidence type="ECO:0000256" key="2">
    <source>
        <dbReference type="SAM" id="Phobius"/>
    </source>
</evidence>
<evidence type="ECO:0000256" key="1">
    <source>
        <dbReference type="SAM" id="MobiDB-lite"/>
    </source>
</evidence>
<feature type="region of interest" description="Disordered" evidence="1">
    <location>
        <begin position="78"/>
        <end position="178"/>
    </location>
</feature>
<proteinExistence type="predicted"/>
<name>A0A804PW86_MAIZE</name>
<feature type="transmembrane region" description="Helical" evidence="2">
    <location>
        <begin position="12"/>
        <end position="32"/>
    </location>
</feature>